<proteinExistence type="predicted"/>
<keyword evidence="3" id="KW-1133">Transmembrane helix</keyword>
<keyword evidence="6" id="KW-1185">Reference proteome</keyword>
<comment type="caution">
    <text evidence="5">The sequence shown here is derived from an EMBL/GenBank/DDBJ whole genome shotgun (WGS) entry which is preliminary data.</text>
</comment>
<evidence type="ECO:0000256" key="2">
    <source>
        <dbReference type="ARBA" id="ARBA00022692"/>
    </source>
</evidence>
<evidence type="ECO:0000313" key="6">
    <source>
        <dbReference type="Proteomes" id="UP000738126"/>
    </source>
</evidence>
<evidence type="ECO:0000313" key="5">
    <source>
        <dbReference type="EMBL" id="MBK1727306.1"/>
    </source>
</evidence>
<dbReference type="Pfam" id="PF13103">
    <property type="entry name" value="TonB_2"/>
    <property type="match status" value="1"/>
</dbReference>
<dbReference type="RefSeq" id="WP_200260316.1">
    <property type="nucleotide sequence ID" value="NZ_NRSH01000126.1"/>
</dbReference>
<evidence type="ECO:0000256" key="1">
    <source>
        <dbReference type="ARBA" id="ARBA00004167"/>
    </source>
</evidence>
<dbReference type="EMBL" id="NRSH01000126">
    <property type="protein sequence ID" value="MBK1727306.1"/>
    <property type="molecule type" value="Genomic_DNA"/>
</dbReference>
<evidence type="ECO:0000256" key="4">
    <source>
        <dbReference type="ARBA" id="ARBA00023136"/>
    </source>
</evidence>
<dbReference type="Proteomes" id="UP000738126">
    <property type="component" value="Unassembled WGS sequence"/>
</dbReference>
<dbReference type="InterPro" id="IPR006260">
    <property type="entry name" value="TonB/TolA_C"/>
</dbReference>
<name>A0ABS1E6E4_9GAMM</name>
<reference evidence="5 6" key="1">
    <citation type="journal article" date="2020" name="Microorganisms">
        <title>Osmotic Adaptation and Compatible Solute Biosynthesis of Phototrophic Bacteria as Revealed from Genome Analyses.</title>
        <authorList>
            <person name="Imhoff J.F."/>
            <person name="Rahn T."/>
            <person name="Kunzel S."/>
            <person name="Keller A."/>
            <person name="Neulinger S.C."/>
        </authorList>
    </citation>
    <scope>NUCLEOTIDE SEQUENCE [LARGE SCALE GENOMIC DNA]</scope>
    <source>
        <strain evidence="5 6">DSM 15116</strain>
    </source>
</reference>
<feature type="non-terminal residue" evidence="5">
    <location>
        <position position="1"/>
    </location>
</feature>
<sequence>RQRAAEQRRLRRLQGRYTAQIARAVEGHWRRPSGTPDGLEAVVRVSFSAAGAVRRVEILSGSGHPGFDHSVERAVRRASPVPFPEEPALRQRMQTITFRFAPDRS</sequence>
<dbReference type="SUPFAM" id="SSF74653">
    <property type="entry name" value="TolA/TonB C-terminal domain"/>
    <property type="match status" value="1"/>
</dbReference>
<protein>
    <submittedName>
        <fullName evidence="5">Energy transducer TonB</fullName>
    </submittedName>
</protein>
<organism evidence="5 6">
    <name type="scientific">Halorhodospira neutriphila</name>
    <dbReference type="NCBI Taxonomy" id="168379"/>
    <lineage>
        <taxon>Bacteria</taxon>
        <taxon>Pseudomonadati</taxon>
        <taxon>Pseudomonadota</taxon>
        <taxon>Gammaproteobacteria</taxon>
        <taxon>Chromatiales</taxon>
        <taxon>Ectothiorhodospiraceae</taxon>
        <taxon>Halorhodospira</taxon>
    </lineage>
</organism>
<dbReference type="Gene3D" id="3.30.1150.10">
    <property type="match status" value="1"/>
</dbReference>
<dbReference type="NCBIfam" id="TIGR01352">
    <property type="entry name" value="tonB_Cterm"/>
    <property type="match status" value="1"/>
</dbReference>
<keyword evidence="2" id="KW-0812">Transmembrane</keyword>
<gene>
    <name evidence="5" type="ORF">CKO13_09815</name>
</gene>
<accession>A0ABS1E6E4</accession>
<comment type="subcellular location">
    <subcellularLocation>
        <location evidence="1">Membrane</location>
        <topology evidence="1">Single-pass membrane protein</topology>
    </subcellularLocation>
</comment>
<evidence type="ECO:0000256" key="3">
    <source>
        <dbReference type="ARBA" id="ARBA00022989"/>
    </source>
</evidence>
<keyword evidence="4" id="KW-0472">Membrane</keyword>